<gene>
    <name evidence="2" type="ORF">HCU74_05640</name>
</gene>
<comment type="similarity">
    <text evidence="1">Belongs to the enoyl-CoA hydratase/isomerase family.</text>
</comment>
<dbReference type="Pfam" id="PF00378">
    <property type="entry name" value="ECH_1"/>
    <property type="match status" value="1"/>
</dbReference>
<dbReference type="Proteomes" id="UP000765845">
    <property type="component" value="Unassembled WGS sequence"/>
</dbReference>
<dbReference type="InterPro" id="IPR001753">
    <property type="entry name" value="Enoyl-CoA_hydra/iso"/>
</dbReference>
<evidence type="ECO:0000313" key="3">
    <source>
        <dbReference type="Proteomes" id="UP000765845"/>
    </source>
</evidence>
<sequence>MSQFESISFEKSNGIATITLNRPDAAHSVDLQMAQELMKAAIICDTDKDIRAVVLTASGKMFCAGGDVASFHSAGAGIDVLLKEITGNLHAANSRFARMRAPLIVAVNGTCAGAGFSLAISGDVVLCSDKAKFTSAYTALGVSPDGSSTHLLPKLVGLRRAQELYYTNRVLSAQEALDWGLVTRVVPADELTVEAEKLAAQMAAGPTEAYGRTKELLLTTYSNSLETQLELESRGIAYCGATRDGQEGISAFAEKRKPTFKG</sequence>
<comment type="caution">
    <text evidence="2">The sequence shown here is derived from an EMBL/GenBank/DDBJ whole genome shotgun (WGS) entry which is preliminary data.</text>
</comment>
<dbReference type="PANTHER" id="PTHR43684:SF4">
    <property type="entry name" value="ENOYL-COA HYDRATASE_ISOMERASE FAMILY PROTEIN (AFU_ORTHOLOGUE AFUA_1G01890)"/>
    <property type="match status" value="1"/>
</dbReference>
<dbReference type="InterPro" id="IPR014748">
    <property type="entry name" value="Enoyl-CoA_hydra_C"/>
</dbReference>
<dbReference type="InterPro" id="IPR029045">
    <property type="entry name" value="ClpP/crotonase-like_dom_sf"/>
</dbReference>
<keyword evidence="3" id="KW-1185">Reference proteome</keyword>
<dbReference type="SUPFAM" id="SSF52096">
    <property type="entry name" value="ClpP/crotonase"/>
    <property type="match status" value="1"/>
</dbReference>
<dbReference type="CDD" id="cd06558">
    <property type="entry name" value="crotonase-like"/>
    <property type="match status" value="1"/>
</dbReference>
<dbReference type="InterPro" id="IPR051053">
    <property type="entry name" value="ECH/Chromodomain_protein"/>
</dbReference>
<evidence type="ECO:0000313" key="2">
    <source>
        <dbReference type="EMBL" id="NKI16900.1"/>
    </source>
</evidence>
<dbReference type="PANTHER" id="PTHR43684">
    <property type="match status" value="1"/>
</dbReference>
<proteinExistence type="inferred from homology"/>
<dbReference type="RefSeq" id="WP_168449444.1">
    <property type="nucleotide sequence ID" value="NZ_JAAWWK010000002.1"/>
</dbReference>
<dbReference type="Gene3D" id="3.90.226.10">
    <property type="entry name" value="2-enoyl-CoA Hydratase, Chain A, domain 1"/>
    <property type="match status" value="1"/>
</dbReference>
<name>A0ABX1GCM3_9GAMM</name>
<accession>A0ABX1GCM3</accession>
<protein>
    <submittedName>
        <fullName evidence="2">Enoyl-CoA hydratase</fullName>
    </submittedName>
</protein>
<dbReference type="Gene3D" id="1.10.12.10">
    <property type="entry name" value="Lyase 2-enoyl-coa Hydratase, Chain A, domain 2"/>
    <property type="match status" value="1"/>
</dbReference>
<evidence type="ECO:0000256" key="1">
    <source>
        <dbReference type="ARBA" id="ARBA00005254"/>
    </source>
</evidence>
<organism evidence="2 3">
    <name type="scientific">Spongiibacter thalassae</name>
    <dbReference type="NCBI Taxonomy" id="2721624"/>
    <lineage>
        <taxon>Bacteria</taxon>
        <taxon>Pseudomonadati</taxon>
        <taxon>Pseudomonadota</taxon>
        <taxon>Gammaproteobacteria</taxon>
        <taxon>Cellvibrionales</taxon>
        <taxon>Spongiibacteraceae</taxon>
        <taxon>Spongiibacter</taxon>
    </lineage>
</organism>
<reference evidence="2 3" key="1">
    <citation type="submission" date="2020-04" db="EMBL/GenBank/DDBJ databases">
        <authorList>
            <person name="Yoon J."/>
        </authorList>
    </citation>
    <scope>NUCLEOTIDE SEQUENCE [LARGE SCALE GENOMIC DNA]</scope>
    <source>
        <strain evidence="2 3">KMU-166</strain>
    </source>
</reference>
<dbReference type="EMBL" id="JAAWWK010000002">
    <property type="protein sequence ID" value="NKI16900.1"/>
    <property type="molecule type" value="Genomic_DNA"/>
</dbReference>